<reference evidence="1" key="1">
    <citation type="submission" date="2020-05" db="EMBL/GenBank/DDBJ databases">
        <authorList>
            <person name="Chiriac C."/>
            <person name="Salcher M."/>
            <person name="Ghai R."/>
            <person name="Kavagutti S V."/>
        </authorList>
    </citation>
    <scope>NUCLEOTIDE SEQUENCE</scope>
</reference>
<dbReference type="AlphaFoldDB" id="A0A6J6K6B0"/>
<sequence>MFKRSLAIVGALVLVVGACGGNSTGSSAERYQGCSKEGEKVKGKDGLPLACVMNSAGELMWEVDGDAPITGDFAQGLSSVFGDECDSDGPKTYSAGIGDASQMSYIDPLGAMITTHITPIDHIYVYYPQGSENSAPGTFMLTAPADGAIVSVEDFRKNNDYPYPDYRVVISHSCDLYSVFIHVGELQGVAAEAANAAASSGYWKGSIRVSAGEVIADDSQTPGFDFSTFATAAKTEMINPGSYITMESWKPFTANPFDYFPAEVTAAYEAKTVRAKAPVGGTIFHDIDGSAQGVWFVKDTNGYRGKGDQKASYNNHGKVARGYWDTHLAIAPHHVDASTFIYSIGDWEGCPCQFMSVGNLDPSTAKAGAQPTVVDLVEYGYLAPDGSMMDPNKPIKGYSLTPGDTIVGSIAFQVNADGSMTVEKRPGKDAASFTGFGAGAQTYVR</sequence>
<dbReference type="PROSITE" id="PS51257">
    <property type="entry name" value="PROKAR_LIPOPROTEIN"/>
    <property type="match status" value="1"/>
</dbReference>
<proteinExistence type="predicted"/>
<gene>
    <name evidence="1" type="ORF">UFOPK2166_00494</name>
</gene>
<dbReference type="EMBL" id="CAEZWB010000046">
    <property type="protein sequence ID" value="CAB4645247.1"/>
    <property type="molecule type" value="Genomic_DNA"/>
</dbReference>
<protein>
    <submittedName>
        <fullName evidence="1">Unannotated protein</fullName>
    </submittedName>
</protein>
<evidence type="ECO:0000313" key="1">
    <source>
        <dbReference type="EMBL" id="CAB4645247.1"/>
    </source>
</evidence>
<organism evidence="1">
    <name type="scientific">freshwater metagenome</name>
    <dbReference type="NCBI Taxonomy" id="449393"/>
    <lineage>
        <taxon>unclassified sequences</taxon>
        <taxon>metagenomes</taxon>
        <taxon>ecological metagenomes</taxon>
    </lineage>
</organism>
<name>A0A6J6K6B0_9ZZZZ</name>
<accession>A0A6J6K6B0</accession>